<dbReference type="PANTHER" id="PTHR11655">
    <property type="entry name" value="60S/50S RIBOSOMAL PROTEIN L6/L9"/>
    <property type="match status" value="1"/>
</dbReference>
<dbReference type="InterPro" id="IPR002358">
    <property type="entry name" value="Ribosomal_uL6_CS"/>
</dbReference>
<dbReference type="SUPFAM" id="SSF56053">
    <property type="entry name" value="Ribosomal protein L6"/>
    <property type="match status" value="2"/>
</dbReference>
<dbReference type="GO" id="GO:0003735">
    <property type="term" value="F:structural constituent of ribosome"/>
    <property type="evidence" value="ECO:0007669"/>
    <property type="project" value="UniProtKB-UniRule"/>
</dbReference>
<dbReference type="InterPro" id="IPR036789">
    <property type="entry name" value="Ribosomal_uL6-like_a/b-dom_sf"/>
</dbReference>
<reference evidence="10 11" key="1">
    <citation type="journal article" date="2016" name="Nat. Commun.">
        <title>Thousands of microbial genomes shed light on interconnected biogeochemical processes in an aquifer system.</title>
        <authorList>
            <person name="Anantharaman K."/>
            <person name="Brown C.T."/>
            <person name="Hug L.A."/>
            <person name="Sharon I."/>
            <person name="Castelle C.J."/>
            <person name="Probst A.J."/>
            <person name="Thomas B.C."/>
            <person name="Singh A."/>
            <person name="Wilkins M.J."/>
            <person name="Karaoz U."/>
            <person name="Brodie E.L."/>
            <person name="Williams K.H."/>
            <person name="Hubbard S.S."/>
            <person name="Banfield J.F."/>
        </authorList>
    </citation>
    <scope>NUCLEOTIDE SEQUENCE [LARGE SCALE GENOMIC DNA]</scope>
</reference>
<dbReference type="EMBL" id="MGFD01000008">
    <property type="protein sequence ID" value="OGL99518.1"/>
    <property type="molecule type" value="Genomic_DNA"/>
</dbReference>
<dbReference type="PROSITE" id="PS00525">
    <property type="entry name" value="RIBOSOMAL_L6_1"/>
    <property type="match status" value="1"/>
</dbReference>
<dbReference type="PIRSF" id="PIRSF002162">
    <property type="entry name" value="Ribosomal_L6"/>
    <property type="match status" value="1"/>
</dbReference>
<dbReference type="InterPro" id="IPR020040">
    <property type="entry name" value="Ribosomal_uL6_a/b-dom"/>
</dbReference>
<dbReference type="InterPro" id="IPR019906">
    <property type="entry name" value="Ribosomal_uL6_bac-type"/>
</dbReference>
<comment type="function">
    <text evidence="6 8">This protein binds to the 23S rRNA, and is important in its secondary structure. It is located near the subunit interface in the base of the L7/L12 stalk, and near the tRNA binding site of the peptidyltransferase center.</text>
</comment>
<dbReference type="GO" id="GO:0019843">
    <property type="term" value="F:rRNA binding"/>
    <property type="evidence" value="ECO:0007669"/>
    <property type="project" value="UniProtKB-UniRule"/>
</dbReference>
<evidence type="ECO:0000256" key="7">
    <source>
        <dbReference type="RuleBase" id="RU003869"/>
    </source>
</evidence>
<evidence type="ECO:0000256" key="1">
    <source>
        <dbReference type="ARBA" id="ARBA00009356"/>
    </source>
</evidence>
<dbReference type="NCBIfam" id="TIGR03654">
    <property type="entry name" value="L6_bact"/>
    <property type="match status" value="1"/>
</dbReference>
<evidence type="ECO:0000256" key="5">
    <source>
        <dbReference type="ARBA" id="ARBA00023274"/>
    </source>
</evidence>
<comment type="similarity">
    <text evidence="1 6 7">Belongs to the universal ribosomal protein uL6 family.</text>
</comment>
<comment type="caution">
    <text evidence="10">The sequence shown here is derived from an EMBL/GenBank/DDBJ whole genome shotgun (WGS) entry which is preliminary data.</text>
</comment>
<name>A0A1F7WAV6_9BACT</name>
<feature type="domain" description="Large ribosomal subunit protein uL6 alpha-beta" evidence="9">
    <location>
        <begin position="96"/>
        <end position="168"/>
    </location>
</feature>
<proteinExistence type="inferred from homology"/>
<keyword evidence="3 6" id="KW-0694">RNA-binding</keyword>
<dbReference type="HAMAP" id="MF_01365_B">
    <property type="entry name" value="Ribosomal_uL6_B"/>
    <property type="match status" value="1"/>
</dbReference>
<keyword evidence="2 6" id="KW-0699">rRNA-binding</keyword>
<dbReference type="Pfam" id="PF00347">
    <property type="entry name" value="Ribosomal_L6"/>
    <property type="match status" value="2"/>
</dbReference>
<dbReference type="STRING" id="1802421.A2318_00990"/>
<dbReference type="Proteomes" id="UP000177331">
    <property type="component" value="Unassembled WGS sequence"/>
</dbReference>
<evidence type="ECO:0000313" key="11">
    <source>
        <dbReference type="Proteomes" id="UP000177331"/>
    </source>
</evidence>
<protein>
    <recommendedName>
        <fullName evidence="6">Large ribosomal subunit protein uL6</fullName>
    </recommendedName>
</protein>
<keyword evidence="5 6" id="KW-0687">Ribonucleoprotein</keyword>
<dbReference type="InterPro" id="IPR000702">
    <property type="entry name" value="Ribosomal_uL6-like"/>
</dbReference>
<dbReference type="AlphaFoldDB" id="A0A1F7WAV6"/>
<evidence type="ECO:0000256" key="2">
    <source>
        <dbReference type="ARBA" id="ARBA00022730"/>
    </source>
</evidence>
<gene>
    <name evidence="6" type="primary">rplF</name>
    <name evidence="10" type="ORF">A2318_00990</name>
</gene>
<evidence type="ECO:0000256" key="6">
    <source>
        <dbReference type="HAMAP-Rule" id="MF_01365"/>
    </source>
</evidence>
<evidence type="ECO:0000259" key="9">
    <source>
        <dbReference type="Pfam" id="PF00347"/>
    </source>
</evidence>
<accession>A0A1F7WAV6</accession>
<dbReference type="PANTHER" id="PTHR11655:SF14">
    <property type="entry name" value="LARGE RIBOSOMAL SUBUNIT PROTEIN UL6M"/>
    <property type="match status" value="1"/>
</dbReference>
<dbReference type="PRINTS" id="PR00059">
    <property type="entry name" value="RIBOSOMALL6"/>
</dbReference>
<dbReference type="FunFam" id="3.90.930.12:FF:000001">
    <property type="entry name" value="50S ribosomal protein L6"/>
    <property type="match status" value="1"/>
</dbReference>
<dbReference type="Gene3D" id="3.90.930.12">
    <property type="entry name" value="Ribosomal protein L6, alpha-beta domain"/>
    <property type="match status" value="2"/>
</dbReference>
<evidence type="ECO:0000256" key="4">
    <source>
        <dbReference type="ARBA" id="ARBA00022980"/>
    </source>
</evidence>
<sequence>MSRVGKKPILIPQGVELTVDDKFITVKGPKGSLSRTVHPLVSLALTEDAEGKHLTVSVEDETEKVNRSQWGTARTLIANMITGVTVGFTKKLEVNGVGYRVNVQGRVLNLIVGYSHDVPFLLPEGITATVEGNVITIIGIDNEAVGEIAARIRKVRKPEPYKGKGIKYTDEVVRRKAGKSQKAAA</sequence>
<organism evidence="10 11">
    <name type="scientific">Candidatus Uhrbacteria bacterium RIFOXYB2_FULL_45_11</name>
    <dbReference type="NCBI Taxonomy" id="1802421"/>
    <lineage>
        <taxon>Bacteria</taxon>
        <taxon>Candidatus Uhriibacteriota</taxon>
    </lineage>
</organism>
<keyword evidence="4 6" id="KW-0689">Ribosomal protein</keyword>
<dbReference type="GO" id="GO:0002181">
    <property type="term" value="P:cytoplasmic translation"/>
    <property type="evidence" value="ECO:0007669"/>
    <property type="project" value="TreeGrafter"/>
</dbReference>
<evidence type="ECO:0000256" key="3">
    <source>
        <dbReference type="ARBA" id="ARBA00022884"/>
    </source>
</evidence>
<feature type="domain" description="Large ribosomal subunit protein uL6 alpha-beta" evidence="9">
    <location>
        <begin position="11"/>
        <end position="87"/>
    </location>
</feature>
<evidence type="ECO:0000256" key="8">
    <source>
        <dbReference type="RuleBase" id="RU003870"/>
    </source>
</evidence>
<evidence type="ECO:0000313" key="10">
    <source>
        <dbReference type="EMBL" id="OGL99518.1"/>
    </source>
</evidence>
<comment type="subunit">
    <text evidence="6">Part of the 50S ribosomal subunit.</text>
</comment>
<dbReference type="FunFam" id="3.90.930.12:FF:000002">
    <property type="entry name" value="50S ribosomal protein L6"/>
    <property type="match status" value="1"/>
</dbReference>
<dbReference type="GO" id="GO:0022625">
    <property type="term" value="C:cytosolic large ribosomal subunit"/>
    <property type="evidence" value="ECO:0007669"/>
    <property type="project" value="UniProtKB-UniRule"/>
</dbReference>